<name>A0AAJ0MGQ7_9PEZI</name>
<sequence>MPIEFSFPHIPLGFMQTCASEVMAGSLITYVRGAQLRGLLFQPNSTGSGLISGVHTNFFVNNKDPLRALA</sequence>
<reference evidence="1" key="2">
    <citation type="submission" date="2023-06" db="EMBL/GenBank/DDBJ databases">
        <authorList>
            <consortium name="Lawrence Berkeley National Laboratory"/>
            <person name="Haridas S."/>
            <person name="Hensen N."/>
            <person name="Bonometti L."/>
            <person name="Westerberg I."/>
            <person name="Brannstrom I.O."/>
            <person name="Guillou S."/>
            <person name="Cros-Aarteil S."/>
            <person name="Calhoun S."/>
            <person name="Kuo A."/>
            <person name="Mondo S."/>
            <person name="Pangilinan J."/>
            <person name="Riley R."/>
            <person name="Labutti K."/>
            <person name="Andreopoulos B."/>
            <person name="Lipzen A."/>
            <person name="Chen C."/>
            <person name="Yanf M."/>
            <person name="Daum C."/>
            <person name="Ng V."/>
            <person name="Clum A."/>
            <person name="Steindorff A."/>
            <person name="Ohm R."/>
            <person name="Martin F."/>
            <person name="Silar P."/>
            <person name="Natvig D."/>
            <person name="Lalanne C."/>
            <person name="Gautier V."/>
            <person name="Ament-Velasquez S.L."/>
            <person name="Kruys A."/>
            <person name="Hutchinson M.I."/>
            <person name="Powell A.J."/>
            <person name="Barry K."/>
            <person name="Miller A.N."/>
            <person name="Grigoriev I.V."/>
            <person name="Debuchy R."/>
            <person name="Gladieux P."/>
            <person name="Thoren M.H."/>
            <person name="Johannesson H."/>
        </authorList>
    </citation>
    <scope>NUCLEOTIDE SEQUENCE</scope>
    <source>
        <strain evidence="1">CBS 955.72</strain>
    </source>
</reference>
<organism evidence="1 2">
    <name type="scientific">Lasiosphaeria hispida</name>
    <dbReference type="NCBI Taxonomy" id="260671"/>
    <lineage>
        <taxon>Eukaryota</taxon>
        <taxon>Fungi</taxon>
        <taxon>Dikarya</taxon>
        <taxon>Ascomycota</taxon>
        <taxon>Pezizomycotina</taxon>
        <taxon>Sordariomycetes</taxon>
        <taxon>Sordariomycetidae</taxon>
        <taxon>Sordariales</taxon>
        <taxon>Lasiosphaeriaceae</taxon>
        <taxon>Lasiosphaeria</taxon>
    </lineage>
</organism>
<gene>
    <name evidence="1" type="ORF">B0T25DRAFT_449949</name>
</gene>
<dbReference type="EMBL" id="JAUIQD010000003">
    <property type="protein sequence ID" value="KAK3358064.1"/>
    <property type="molecule type" value="Genomic_DNA"/>
</dbReference>
<dbReference type="AlphaFoldDB" id="A0AAJ0MGQ7"/>
<reference evidence="1" key="1">
    <citation type="journal article" date="2023" name="Mol. Phylogenet. Evol.">
        <title>Genome-scale phylogeny and comparative genomics of the fungal order Sordariales.</title>
        <authorList>
            <person name="Hensen N."/>
            <person name="Bonometti L."/>
            <person name="Westerberg I."/>
            <person name="Brannstrom I.O."/>
            <person name="Guillou S."/>
            <person name="Cros-Aarteil S."/>
            <person name="Calhoun S."/>
            <person name="Haridas S."/>
            <person name="Kuo A."/>
            <person name="Mondo S."/>
            <person name="Pangilinan J."/>
            <person name="Riley R."/>
            <person name="LaButti K."/>
            <person name="Andreopoulos B."/>
            <person name="Lipzen A."/>
            <person name="Chen C."/>
            <person name="Yan M."/>
            <person name="Daum C."/>
            <person name="Ng V."/>
            <person name="Clum A."/>
            <person name="Steindorff A."/>
            <person name="Ohm R.A."/>
            <person name="Martin F."/>
            <person name="Silar P."/>
            <person name="Natvig D.O."/>
            <person name="Lalanne C."/>
            <person name="Gautier V."/>
            <person name="Ament-Velasquez S.L."/>
            <person name="Kruys A."/>
            <person name="Hutchinson M.I."/>
            <person name="Powell A.J."/>
            <person name="Barry K."/>
            <person name="Miller A.N."/>
            <person name="Grigoriev I.V."/>
            <person name="Debuchy R."/>
            <person name="Gladieux P."/>
            <person name="Hiltunen Thoren M."/>
            <person name="Johannesson H."/>
        </authorList>
    </citation>
    <scope>NUCLEOTIDE SEQUENCE</scope>
    <source>
        <strain evidence="1">CBS 955.72</strain>
    </source>
</reference>
<proteinExistence type="predicted"/>
<keyword evidence="2" id="KW-1185">Reference proteome</keyword>
<evidence type="ECO:0000313" key="2">
    <source>
        <dbReference type="Proteomes" id="UP001275084"/>
    </source>
</evidence>
<dbReference type="Proteomes" id="UP001275084">
    <property type="component" value="Unassembled WGS sequence"/>
</dbReference>
<comment type="caution">
    <text evidence="1">The sequence shown here is derived from an EMBL/GenBank/DDBJ whole genome shotgun (WGS) entry which is preliminary data.</text>
</comment>
<evidence type="ECO:0000313" key="1">
    <source>
        <dbReference type="EMBL" id="KAK3358064.1"/>
    </source>
</evidence>
<accession>A0AAJ0MGQ7</accession>
<protein>
    <submittedName>
        <fullName evidence="1">Uncharacterized protein</fullName>
    </submittedName>
</protein>